<reference evidence="1" key="2">
    <citation type="journal article" date="2015" name="Data Brief">
        <title>Shoot transcriptome of the giant reed, Arundo donax.</title>
        <authorList>
            <person name="Barrero R.A."/>
            <person name="Guerrero F.D."/>
            <person name="Moolhuijzen P."/>
            <person name="Goolsby J.A."/>
            <person name="Tidwell J."/>
            <person name="Bellgard S.E."/>
            <person name="Bellgard M.I."/>
        </authorList>
    </citation>
    <scope>NUCLEOTIDE SEQUENCE</scope>
    <source>
        <tissue evidence="1">Shoot tissue taken approximately 20 cm above the soil surface</tissue>
    </source>
</reference>
<sequence length="49" mass="5528">MCEHQNAQSTWKVACARITALESISAMYSIENVTGISVSETLIYCLFKW</sequence>
<proteinExistence type="predicted"/>
<dbReference type="EMBL" id="GBRH01196217">
    <property type="protein sequence ID" value="JAE01679.1"/>
    <property type="molecule type" value="Transcribed_RNA"/>
</dbReference>
<protein>
    <submittedName>
        <fullName evidence="1">Uncharacterized protein</fullName>
    </submittedName>
</protein>
<reference evidence="1" key="1">
    <citation type="submission" date="2014-09" db="EMBL/GenBank/DDBJ databases">
        <authorList>
            <person name="Magalhaes I.L.F."/>
            <person name="Oliveira U."/>
            <person name="Santos F.R."/>
            <person name="Vidigal T.H.D.A."/>
            <person name="Brescovit A.D."/>
            <person name="Santos A.J."/>
        </authorList>
    </citation>
    <scope>NUCLEOTIDE SEQUENCE</scope>
    <source>
        <tissue evidence="1">Shoot tissue taken approximately 20 cm above the soil surface</tissue>
    </source>
</reference>
<accession>A0A0A9ERR7</accession>
<evidence type="ECO:0000313" key="1">
    <source>
        <dbReference type="EMBL" id="JAE01679.1"/>
    </source>
</evidence>
<name>A0A0A9ERR7_ARUDO</name>
<organism evidence="1">
    <name type="scientific">Arundo donax</name>
    <name type="common">Giant reed</name>
    <name type="synonym">Donax arundinaceus</name>
    <dbReference type="NCBI Taxonomy" id="35708"/>
    <lineage>
        <taxon>Eukaryota</taxon>
        <taxon>Viridiplantae</taxon>
        <taxon>Streptophyta</taxon>
        <taxon>Embryophyta</taxon>
        <taxon>Tracheophyta</taxon>
        <taxon>Spermatophyta</taxon>
        <taxon>Magnoliopsida</taxon>
        <taxon>Liliopsida</taxon>
        <taxon>Poales</taxon>
        <taxon>Poaceae</taxon>
        <taxon>PACMAD clade</taxon>
        <taxon>Arundinoideae</taxon>
        <taxon>Arundineae</taxon>
        <taxon>Arundo</taxon>
    </lineage>
</organism>
<dbReference type="AlphaFoldDB" id="A0A0A9ERR7"/>